<protein>
    <recommendedName>
        <fullName evidence="4">DUF2911 domain-containing protein</fullName>
    </recommendedName>
</protein>
<dbReference type="AlphaFoldDB" id="A0A1H7VEF2"/>
<evidence type="ECO:0008006" key="4">
    <source>
        <dbReference type="Google" id="ProtNLM"/>
    </source>
</evidence>
<keyword evidence="3" id="KW-1185">Reference proteome</keyword>
<evidence type="ECO:0000313" key="3">
    <source>
        <dbReference type="Proteomes" id="UP000198521"/>
    </source>
</evidence>
<keyword evidence="1" id="KW-0732">Signal</keyword>
<reference evidence="2 3" key="1">
    <citation type="submission" date="2016-10" db="EMBL/GenBank/DDBJ databases">
        <authorList>
            <person name="de Groot N.N."/>
        </authorList>
    </citation>
    <scope>NUCLEOTIDE SEQUENCE [LARGE SCALE GENOMIC DNA]</scope>
    <source>
        <strain evidence="2 3">DSM 25232</strain>
    </source>
</reference>
<proteinExistence type="predicted"/>
<evidence type="ECO:0000256" key="1">
    <source>
        <dbReference type="SAM" id="SignalP"/>
    </source>
</evidence>
<dbReference type="Proteomes" id="UP000198521">
    <property type="component" value="Unassembled WGS sequence"/>
</dbReference>
<feature type="signal peptide" evidence="1">
    <location>
        <begin position="1"/>
        <end position="17"/>
    </location>
</feature>
<dbReference type="EMBL" id="FOAB01000008">
    <property type="protein sequence ID" value="SEM07626.1"/>
    <property type="molecule type" value="Genomic_DNA"/>
</dbReference>
<dbReference type="STRING" id="1038014.SAMN04487910_4068"/>
<dbReference type="OrthoDB" id="187854at2"/>
<accession>A0A1H7VEF2</accession>
<organism evidence="2 3">
    <name type="scientific">Aquimarina amphilecti</name>
    <dbReference type="NCBI Taxonomy" id="1038014"/>
    <lineage>
        <taxon>Bacteria</taxon>
        <taxon>Pseudomonadati</taxon>
        <taxon>Bacteroidota</taxon>
        <taxon>Flavobacteriia</taxon>
        <taxon>Flavobacteriales</taxon>
        <taxon>Flavobacteriaceae</taxon>
        <taxon>Aquimarina</taxon>
    </lineage>
</organism>
<dbReference type="InterPro" id="IPR021314">
    <property type="entry name" value="DUF2911"/>
</dbReference>
<evidence type="ECO:0000313" key="2">
    <source>
        <dbReference type="EMBL" id="SEM07626.1"/>
    </source>
</evidence>
<name>A0A1H7VEF2_AQUAM</name>
<dbReference type="RefSeq" id="WP_091411822.1">
    <property type="nucleotide sequence ID" value="NZ_FOAB01000008.1"/>
</dbReference>
<dbReference type="Pfam" id="PF11138">
    <property type="entry name" value="DUF2911"/>
    <property type="match status" value="1"/>
</dbReference>
<feature type="chain" id="PRO_5011611055" description="DUF2911 domain-containing protein" evidence="1">
    <location>
        <begin position="18"/>
        <end position="277"/>
    </location>
</feature>
<sequence length="277" mass="31520">MFKIFFISIITVATVHAQLKVPALSPYSTTTQTVGLTDITLEYSRPSKRNRIIFGEKGIIPFGELWRTGANAATKISFSNDLTIFNTTIKKGSYAILTKPGQSTWEIHFYPYESGTWNSYVNKKPIASFNTKSIQKNDVSESFLIYIDTITLDSAKLLFTWDTTKIILPLKLKTHEKTMANIKKILSGPSNFDYFQAALYLHEAQQDLDTALAYIQKVTNVENPLFFQVYRESLILADLNRKTEAISVAKRSLELSKKAGNKDLIRLNEKNIKKWSR</sequence>
<gene>
    <name evidence="2" type="ORF">SAMN04487910_4068</name>
</gene>